<dbReference type="EMBL" id="MDYQ01000018">
    <property type="protein sequence ID" value="PRP87754.1"/>
    <property type="molecule type" value="Genomic_DNA"/>
</dbReference>
<evidence type="ECO:0008006" key="4">
    <source>
        <dbReference type="Google" id="ProtNLM"/>
    </source>
</evidence>
<proteinExistence type="predicted"/>
<evidence type="ECO:0000313" key="3">
    <source>
        <dbReference type="Proteomes" id="UP000241769"/>
    </source>
</evidence>
<accession>A0A2P6NUV8</accession>
<dbReference type="InParanoid" id="A0A2P6NUV8"/>
<dbReference type="InterPro" id="IPR014729">
    <property type="entry name" value="Rossmann-like_a/b/a_fold"/>
</dbReference>
<gene>
    <name evidence="1" type="ORF">PROFUN_02454</name>
    <name evidence="2" type="ORF">PROFUN_02457</name>
</gene>
<name>A0A2P6NUV8_9EUKA</name>
<evidence type="ECO:0000313" key="2">
    <source>
        <dbReference type="EMBL" id="PRP87757.1"/>
    </source>
</evidence>
<comment type="caution">
    <text evidence="2">The sequence shown here is derived from an EMBL/GenBank/DDBJ whole genome shotgun (WGS) entry which is preliminary data.</text>
</comment>
<keyword evidence="3" id="KW-1185">Reference proteome</keyword>
<dbReference type="EMBL" id="MDYQ01000018">
    <property type="protein sequence ID" value="PRP87757.1"/>
    <property type="molecule type" value="Genomic_DNA"/>
</dbReference>
<reference evidence="2 3" key="1">
    <citation type="journal article" date="2018" name="Genome Biol. Evol.">
        <title>Multiple Roots of Fruiting Body Formation in Amoebozoa.</title>
        <authorList>
            <person name="Hillmann F."/>
            <person name="Forbes G."/>
            <person name="Novohradska S."/>
            <person name="Ferling I."/>
            <person name="Riege K."/>
            <person name="Groth M."/>
            <person name="Westermann M."/>
            <person name="Marz M."/>
            <person name="Spaller T."/>
            <person name="Winckler T."/>
            <person name="Schaap P."/>
            <person name="Glockner G."/>
        </authorList>
    </citation>
    <scope>NUCLEOTIDE SEQUENCE [LARGE SCALE GENOMIC DNA]</scope>
    <source>
        <strain evidence="2 3">Jena</strain>
    </source>
</reference>
<dbReference type="OrthoDB" id="686384at2759"/>
<protein>
    <recommendedName>
        <fullName evidence="4">Diphthine--ammonia ligase</fullName>
    </recommendedName>
</protein>
<dbReference type="Proteomes" id="UP000241769">
    <property type="component" value="Unassembled WGS sequence"/>
</dbReference>
<organism evidence="2 3">
    <name type="scientific">Planoprotostelium fungivorum</name>
    <dbReference type="NCBI Taxonomy" id="1890364"/>
    <lineage>
        <taxon>Eukaryota</taxon>
        <taxon>Amoebozoa</taxon>
        <taxon>Evosea</taxon>
        <taxon>Variosea</taxon>
        <taxon>Cavosteliida</taxon>
        <taxon>Cavosteliaceae</taxon>
        <taxon>Planoprotostelium</taxon>
    </lineage>
</organism>
<dbReference type="Gene3D" id="3.40.50.620">
    <property type="entry name" value="HUPs"/>
    <property type="match status" value="1"/>
</dbReference>
<dbReference type="STRING" id="1890364.A0A2P6NUV8"/>
<sequence length="293" mass="32778">MRTAISFTGGKDCVTTLHLLKHPSTYAWRLPNSLTSSTYHGADGFSTRSLTHEGQFDPVLLVTFVPASSSTPTRFLAHPLDIIEKQAAALGLPWITLPITADGQGTEGFMKGYRTALSRLTKPISEGGREIEAIATGDIDDVCNNFMAKTLAPLSPDMHLLRPLWDIKRPRLYELMREYDIYAIISCADPRMMPGEEKEDKEEVARQLVGGSAERNRVTSVVKSDDDKTIEKVDAAGERGEWHSMVLRCKMMNDRGVGIKVREEKRQKEGEYIVFASWDSAELFTEECKIHDV</sequence>
<evidence type="ECO:0000313" key="1">
    <source>
        <dbReference type="EMBL" id="PRP87754.1"/>
    </source>
</evidence>
<dbReference type="SUPFAM" id="SSF52402">
    <property type="entry name" value="Adenine nucleotide alpha hydrolases-like"/>
    <property type="match status" value="1"/>
</dbReference>
<dbReference type="AlphaFoldDB" id="A0A2P6NUV8"/>